<sequence length="126" mass="13828">MARKLVIIMVNTDPRNGEELGAPFFQASVAAAMEYEVEVVCTATAGRLMKRGVAENLVVKRGSPKTVYDFIKDAHEAGVKFFCCSPNLDLFDMTEADLIPECAGIVGGAYVIEEIMENDETRVLTY</sequence>
<dbReference type="PANTHER" id="PTHR34655">
    <property type="entry name" value="CONSERVED WITHIN P. AEROPHILUM"/>
    <property type="match status" value="1"/>
</dbReference>
<dbReference type="InterPro" id="IPR027396">
    <property type="entry name" value="DsrEFH-like"/>
</dbReference>
<dbReference type="Gene3D" id="3.40.1260.10">
    <property type="entry name" value="DsrEFH-like"/>
    <property type="match status" value="1"/>
</dbReference>
<name>A0A8J4HC03_9PROT</name>
<dbReference type="AlphaFoldDB" id="A0A8J4HC03"/>
<gene>
    <name evidence="1" type="ORF">ENY07_07665</name>
</gene>
<proteinExistence type="predicted"/>
<comment type="caution">
    <text evidence="1">The sequence shown here is derived from an EMBL/GenBank/DDBJ whole genome shotgun (WGS) entry which is preliminary data.</text>
</comment>
<dbReference type="InterPro" id="IPR032836">
    <property type="entry name" value="DsrE2-like"/>
</dbReference>
<dbReference type="SUPFAM" id="SSF75169">
    <property type="entry name" value="DsrEFH-like"/>
    <property type="match status" value="1"/>
</dbReference>
<dbReference type="Pfam" id="PF13686">
    <property type="entry name" value="DrsE_2"/>
    <property type="match status" value="1"/>
</dbReference>
<accession>A0A8J4HC03</accession>
<dbReference type="PANTHER" id="PTHR34655:SF2">
    <property type="entry name" value="PEROXIREDOXIN FAMILY PROTEIN"/>
    <property type="match status" value="1"/>
</dbReference>
<organism evidence="1">
    <name type="scientific">Acidicaldus sp</name>
    <dbReference type="NCBI Taxonomy" id="1872105"/>
    <lineage>
        <taxon>Bacteria</taxon>
        <taxon>Pseudomonadati</taxon>
        <taxon>Pseudomonadota</taxon>
        <taxon>Alphaproteobacteria</taxon>
        <taxon>Acetobacterales</taxon>
        <taxon>Acetobacteraceae</taxon>
        <taxon>Acidicaldus</taxon>
    </lineage>
</organism>
<reference evidence="1" key="1">
    <citation type="journal article" date="2020" name="mSystems">
        <title>Genome- and Community-Level Interaction Insights into Carbon Utilization and Element Cycling Functions of Hydrothermarchaeota in Hydrothermal Sediment.</title>
        <authorList>
            <person name="Zhou Z."/>
            <person name="Liu Y."/>
            <person name="Xu W."/>
            <person name="Pan J."/>
            <person name="Luo Z.H."/>
            <person name="Li M."/>
        </authorList>
    </citation>
    <scope>NUCLEOTIDE SEQUENCE</scope>
    <source>
        <strain evidence="1">SpSt-997</strain>
    </source>
</reference>
<evidence type="ECO:0000313" key="1">
    <source>
        <dbReference type="EMBL" id="HGC43081.1"/>
    </source>
</evidence>
<dbReference type="EMBL" id="DTQM01000151">
    <property type="protein sequence ID" value="HGC43081.1"/>
    <property type="molecule type" value="Genomic_DNA"/>
</dbReference>
<protein>
    <submittedName>
        <fullName evidence="1">Peroxiredoxin</fullName>
    </submittedName>
</protein>